<dbReference type="InterPro" id="IPR009057">
    <property type="entry name" value="Homeodomain-like_sf"/>
</dbReference>
<dbReference type="Pfam" id="PF00440">
    <property type="entry name" value="TetR_N"/>
    <property type="match status" value="1"/>
</dbReference>
<keyword evidence="8" id="KW-1185">Reference proteome</keyword>
<dbReference type="GO" id="GO:0000976">
    <property type="term" value="F:transcription cis-regulatory region binding"/>
    <property type="evidence" value="ECO:0007669"/>
    <property type="project" value="TreeGrafter"/>
</dbReference>
<sequence length="245" mass="26815">MAWTRPTPLSTSSLEELYVGMSDDLALMPDAVSPEPGSGDARADASDTAKKRQILDGARRVFFEHGFEAASMNDITRAAGVSKGTIYAYFPSKEALFEALVNFEREEQVDRLVAFDVTRRDIDQVLHEFAVRLVSAMTDPRSVARLRMVVGVAPRFPEIGRKFFEAGAHISRRKLGDFLTIKAEEGLLVLDDPSVAARQFLDLTVADIVRRVIFGLDTDLGGEAIAQNATQATAMFLKAYGPAAT</sequence>
<dbReference type="GO" id="GO:0003700">
    <property type="term" value="F:DNA-binding transcription factor activity"/>
    <property type="evidence" value="ECO:0007669"/>
    <property type="project" value="TreeGrafter"/>
</dbReference>
<dbReference type="InterPro" id="IPR023772">
    <property type="entry name" value="DNA-bd_HTH_TetR-type_CS"/>
</dbReference>
<gene>
    <name evidence="7" type="ORF">E8L99_17700</name>
</gene>
<reference evidence="7 8" key="1">
    <citation type="submission" date="2019-04" db="EMBL/GenBank/DDBJ databases">
        <title>Phreatobacter aquaticus sp. nov.</title>
        <authorList>
            <person name="Choi A."/>
            <person name="Baek K."/>
        </authorList>
    </citation>
    <scope>NUCLEOTIDE SEQUENCE [LARGE SCALE GENOMIC DNA]</scope>
    <source>
        <strain evidence="7 8">NMCR1094</strain>
    </source>
</reference>
<dbReference type="Pfam" id="PF14246">
    <property type="entry name" value="TetR_C_7"/>
    <property type="match status" value="1"/>
</dbReference>
<dbReference type="PROSITE" id="PS50977">
    <property type="entry name" value="HTH_TETR_2"/>
    <property type="match status" value="1"/>
</dbReference>
<dbReference type="SUPFAM" id="SSF46689">
    <property type="entry name" value="Homeodomain-like"/>
    <property type="match status" value="1"/>
</dbReference>
<keyword evidence="1" id="KW-0805">Transcription regulation</keyword>
<dbReference type="Gene3D" id="1.10.357.10">
    <property type="entry name" value="Tetracycline Repressor, domain 2"/>
    <property type="match status" value="1"/>
</dbReference>
<dbReference type="PANTHER" id="PTHR30055:SF146">
    <property type="entry name" value="HTH-TYPE TRANSCRIPTIONAL DUAL REGULATOR CECR"/>
    <property type="match status" value="1"/>
</dbReference>
<dbReference type="OrthoDB" id="9816431at2"/>
<dbReference type="AlphaFoldDB" id="A0A4D7QLN3"/>
<dbReference type="InterPro" id="IPR050109">
    <property type="entry name" value="HTH-type_TetR-like_transc_reg"/>
</dbReference>
<evidence type="ECO:0000259" key="6">
    <source>
        <dbReference type="PROSITE" id="PS50977"/>
    </source>
</evidence>
<feature type="region of interest" description="Disordered" evidence="5">
    <location>
        <begin position="29"/>
        <end position="49"/>
    </location>
</feature>
<feature type="DNA-binding region" description="H-T-H motif" evidence="4">
    <location>
        <begin position="71"/>
        <end position="90"/>
    </location>
</feature>
<dbReference type="InterPro" id="IPR039536">
    <property type="entry name" value="TetR_C_Proteobacteria"/>
</dbReference>
<evidence type="ECO:0000256" key="3">
    <source>
        <dbReference type="ARBA" id="ARBA00023163"/>
    </source>
</evidence>
<dbReference type="InterPro" id="IPR001647">
    <property type="entry name" value="HTH_TetR"/>
</dbReference>
<dbReference type="KEGG" id="paqt:E8L99_17700"/>
<feature type="domain" description="HTH tetR-type" evidence="6">
    <location>
        <begin position="48"/>
        <end position="108"/>
    </location>
</feature>
<keyword evidence="3" id="KW-0804">Transcription</keyword>
<evidence type="ECO:0000313" key="8">
    <source>
        <dbReference type="Proteomes" id="UP000298588"/>
    </source>
</evidence>
<dbReference type="EMBL" id="CP039865">
    <property type="protein sequence ID" value="QCK87461.1"/>
    <property type="molecule type" value="Genomic_DNA"/>
</dbReference>
<dbReference type="PANTHER" id="PTHR30055">
    <property type="entry name" value="HTH-TYPE TRANSCRIPTIONAL REGULATOR RUTR"/>
    <property type="match status" value="1"/>
</dbReference>
<accession>A0A4D7QLN3</accession>
<protein>
    <submittedName>
        <fullName evidence="7">TetR/AcrR family transcriptional regulator</fullName>
    </submittedName>
</protein>
<evidence type="ECO:0000256" key="4">
    <source>
        <dbReference type="PROSITE-ProRule" id="PRU00335"/>
    </source>
</evidence>
<organism evidence="7 8">
    <name type="scientific">Phreatobacter aquaticus</name>
    <dbReference type="NCBI Taxonomy" id="2570229"/>
    <lineage>
        <taxon>Bacteria</taxon>
        <taxon>Pseudomonadati</taxon>
        <taxon>Pseudomonadota</taxon>
        <taxon>Alphaproteobacteria</taxon>
        <taxon>Hyphomicrobiales</taxon>
        <taxon>Phreatobacteraceae</taxon>
        <taxon>Phreatobacter</taxon>
    </lineage>
</organism>
<keyword evidence="2 4" id="KW-0238">DNA-binding</keyword>
<dbReference type="PROSITE" id="PS01081">
    <property type="entry name" value="HTH_TETR_1"/>
    <property type="match status" value="1"/>
</dbReference>
<proteinExistence type="predicted"/>
<evidence type="ECO:0000256" key="2">
    <source>
        <dbReference type="ARBA" id="ARBA00023125"/>
    </source>
</evidence>
<dbReference type="Proteomes" id="UP000298588">
    <property type="component" value="Chromosome"/>
</dbReference>
<evidence type="ECO:0000313" key="7">
    <source>
        <dbReference type="EMBL" id="QCK87461.1"/>
    </source>
</evidence>
<dbReference type="Gene3D" id="1.10.10.60">
    <property type="entry name" value="Homeodomain-like"/>
    <property type="match status" value="1"/>
</dbReference>
<evidence type="ECO:0000256" key="5">
    <source>
        <dbReference type="SAM" id="MobiDB-lite"/>
    </source>
</evidence>
<name>A0A4D7QLN3_9HYPH</name>
<dbReference type="PRINTS" id="PR00455">
    <property type="entry name" value="HTHTETR"/>
</dbReference>
<dbReference type="FunFam" id="1.10.10.60:FF:000141">
    <property type="entry name" value="TetR family transcriptional regulator"/>
    <property type="match status" value="1"/>
</dbReference>
<evidence type="ECO:0000256" key="1">
    <source>
        <dbReference type="ARBA" id="ARBA00023015"/>
    </source>
</evidence>